<proteinExistence type="predicted"/>
<evidence type="ECO:0000313" key="4">
    <source>
        <dbReference type="Proteomes" id="UP001279860"/>
    </source>
</evidence>
<dbReference type="EMBL" id="JAWRCP010000001">
    <property type="protein sequence ID" value="MDW6093756.1"/>
    <property type="molecule type" value="Genomic_DNA"/>
</dbReference>
<dbReference type="GO" id="GO:0008688">
    <property type="term" value="F:3-(3-hydroxyphenyl)propionate hydroxylase activity"/>
    <property type="evidence" value="ECO:0007669"/>
    <property type="project" value="UniProtKB-EC"/>
</dbReference>
<reference evidence="3 4" key="1">
    <citation type="submission" date="2023-11" db="EMBL/GenBank/DDBJ databases">
        <title>Plant-associative lifestyle of Vibrio porteresiae and its evolutionary dynamics.</title>
        <authorList>
            <person name="Rameshkumar N."/>
            <person name="Kirti K."/>
        </authorList>
    </citation>
    <scope>NUCLEOTIDE SEQUENCE [LARGE SCALE GENOMIC DNA]</scope>
    <source>
        <strain evidence="3 4">MSSRF7</strain>
    </source>
</reference>
<dbReference type="EC" id="1.14.13.127" evidence="3"/>
<sequence>MKTQKADVVIVGGGPNGVTLANYMGLYNINTVLLEASEEILPYPRAVGMDDEALRVLQGVGLADMAVKDMISNVPLRYYNARGVCFAEVKPKAAQYGWPMRNMFMQQLLEVTLRDGLKRFDSVDLRLGHSMKGIQDDNDKVVLNVTDPSGEEYCLEADYVIAADGGRSEIRKQLNIGFTGLTHPAKWVVVDAANDTLDAPFTALHGDPVRPFVCIYLPYQHRRWEFMLFPHEKEEEICQEAVIRDLIRRHIGDKVDDLDIVRIRAYTHNSRVADTFVKGRVLLCGDAAHITPPWAGQGLNSGIRDVVNIGWKVAAVVKGFASPGILQTYDDERRGHATDLVGLADNMGAVLGMTNPIMAGIRDWMFKATDSVDSLREHLVEFKFKPKAHITKGIVYHESEEIYEDSLVGKLFIQPNVETAEGHKEKLDTVLGDWFSIVGYRLNPTDFMSDENQAFWHEMQTRYVQVNPSRSGLSHDERLTASGCCCVEDLENSLADWFSQARDKIVVIRPDRFVAALTSPRRLNEVLDELRAKLLLGQ</sequence>
<dbReference type="InterPro" id="IPR050631">
    <property type="entry name" value="PheA/TfdB_FAD_monoxygenase"/>
</dbReference>
<name>A0ABU4IYG1_9VIBR</name>
<dbReference type="NCBIfam" id="NF004831">
    <property type="entry name" value="PRK06183.1-5"/>
    <property type="match status" value="1"/>
</dbReference>
<dbReference type="PANTHER" id="PTHR43476">
    <property type="entry name" value="3-(3-HYDROXY-PHENYL)PROPIONATE/3-HYDROXYCINNAMIC ACID HYDROXYLASE"/>
    <property type="match status" value="1"/>
</dbReference>
<gene>
    <name evidence="3" type="ORF">SBX64_14525</name>
</gene>
<keyword evidence="4" id="KW-1185">Reference proteome</keyword>
<evidence type="ECO:0000313" key="3">
    <source>
        <dbReference type="EMBL" id="MDW6093756.1"/>
    </source>
</evidence>
<dbReference type="PANTHER" id="PTHR43476:SF3">
    <property type="entry name" value="FAD-BINDING MONOOXYGENASE"/>
    <property type="match status" value="1"/>
</dbReference>
<evidence type="ECO:0000259" key="2">
    <source>
        <dbReference type="Pfam" id="PF01494"/>
    </source>
</evidence>
<comment type="caution">
    <text evidence="3">The sequence shown here is derived from an EMBL/GenBank/DDBJ whole genome shotgun (WGS) entry which is preliminary data.</text>
</comment>
<dbReference type="Pfam" id="PF01494">
    <property type="entry name" value="FAD_binding_3"/>
    <property type="match status" value="1"/>
</dbReference>
<organism evidence="3 4">
    <name type="scientific">Vibrio rhizosphaerae</name>
    <dbReference type="NCBI Taxonomy" id="398736"/>
    <lineage>
        <taxon>Bacteria</taxon>
        <taxon>Pseudomonadati</taxon>
        <taxon>Pseudomonadota</taxon>
        <taxon>Gammaproteobacteria</taxon>
        <taxon>Vibrionales</taxon>
        <taxon>Vibrionaceae</taxon>
        <taxon>Vibrio</taxon>
    </lineage>
</organism>
<accession>A0ABU4IYG1</accession>
<dbReference type="Proteomes" id="UP001279860">
    <property type="component" value="Unassembled WGS sequence"/>
</dbReference>
<feature type="domain" description="FAD-binding" evidence="2">
    <location>
        <begin position="6"/>
        <end position="341"/>
    </location>
</feature>
<dbReference type="Gene3D" id="3.30.70.2450">
    <property type="match status" value="1"/>
</dbReference>
<evidence type="ECO:0000256" key="1">
    <source>
        <dbReference type="ARBA" id="ARBA00023002"/>
    </source>
</evidence>
<protein>
    <submittedName>
        <fullName evidence="3">Bifunctional 3-(3-hydroxy-phenyl)propionate/3-hydroxycinnamic acid hydroxylase</fullName>
        <ecNumber evidence="3">1.14.13.127</ecNumber>
    </submittedName>
</protein>
<dbReference type="PRINTS" id="PR00420">
    <property type="entry name" value="RNGMNOXGNASE"/>
</dbReference>
<dbReference type="InterPro" id="IPR036188">
    <property type="entry name" value="FAD/NAD-bd_sf"/>
</dbReference>
<dbReference type="SUPFAM" id="SSF51905">
    <property type="entry name" value="FAD/NAD(P)-binding domain"/>
    <property type="match status" value="1"/>
</dbReference>
<dbReference type="InterPro" id="IPR002938">
    <property type="entry name" value="FAD-bd"/>
</dbReference>
<keyword evidence="1 3" id="KW-0560">Oxidoreductase</keyword>
<dbReference type="RefSeq" id="WP_318585222.1">
    <property type="nucleotide sequence ID" value="NZ_JAWRCP010000001.1"/>
</dbReference>
<dbReference type="Gene3D" id="3.50.50.60">
    <property type="entry name" value="FAD/NAD(P)-binding domain"/>
    <property type="match status" value="1"/>
</dbReference>